<evidence type="ECO:0000259" key="5">
    <source>
        <dbReference type="Pfam" id="PF17384"/>
    </source>
</evidence>
<dbReference type="NCBIfam" id="NF000932">
    <property type="entry name" value="PRK00092.2-5"/>
    <property type="match status" value="1"/>
</dbReference>
<dbReference type="Pfam" id="PF17384">
    <property type="entry name" value="DUF150_C"/>
    <property type="match status" value="1"/>
</dbReference>
<dbReference type="Proteomes" id="UP000295304">
    <property type="component" value="Unassembled WGS sequence"/>
</dbReference>
<dbReference type="InterPro" id="IPR003728">
    <property type="entry name" value="Ribosome_maturation_RimP"/>
</dbReference>
<dbReference type="InterPro" id="IPR035956">
    <property type="entry name" value="RimP_N_sf"/>
</dbReference>
<organism evidence="6 7">
    <name type="scientific">Varunaivibrio sulfuroxidans</name>
    <dbReference type="NCBI Taxonomy" id="1773489"/>
    <lineage>
        <taxon>Bacteria</taxon>
        <taxon>Pseudomonadati</taxon>
        <taxon>Pseudomonadota</taxon>
        <taxon>Alphaproteobacteria</taxon>
        <taxon>Rhodospirillales</taxon>
        <taxon>Magnetovibrionaceae</taxon>
        <taxon>Varunaivibrio</taxon>
    </lineage>
</organism>
<comment type="function">
    <text evidence="3">Required for maturation of 30S ribosomal subunits.</text>
</comment>
<dbReference type="SUPFAM" id="SSF74942">
    <property type="entry name" value="YhbC-like, C-terminal domain"/>
    <property type="match status" value="1"/>
</dbReference>
<comment type="similarity">
    <text evidence="3">Belongs to the RimP family.</text>
</comment>
<dbReference type="InterPro" id="IPR028989">
    <property type="entry name" value="RimP_N"/>
</dbReference>
<dbReference type="OrthoDB" id="9805006at2"/>
<evidence type="ECO:0000256" key="1">
    <source>
        <dbReference type="ARBA" id="ARBA00022490"/>
    </source>
</evidence>
<dbReference type="Gene3D" id="2.30.30.180">
    <property type="entry name" value="Ribosome maturation factor RimP, C-terminal domain"/>
    <property type="match status" value="1"/>
</dbReference>
<accession>A0A4R3JIF5</accession>
<dbReference type="GO" id="GO:0006412">
    <property type="term" value="P:translation"/>
    <property type="evidence" value="ECO:0007669"/>
    <property type="project" value="TreeGrafter"/>
</dbReference>
<keyword evidence="2 3" id="KW-0690">Ribosome biogenesis</keyword>
<feature type="domain" description="Ribosome maturation factor RimP N-terminal" evidence="4">
    <location>
        <begin position="10"/>
        <end position="83"/>
    </location>
</feature>
<gene>
    <name evidence="3" type="primary">rimP</name>
    <name evidence="6" type="ORF">EDD55_101390</name>
</gene>
<protein>
    <recommendedName>
        <fullName evidence="3">Ribosome maturation factor RimP</fullName>
    </recommendedName>
</protein>
<dbReference type="Gene3D" id="3.30.300.70">
    <property type="entry name" value="RimP-like superfamily, N-terminal"/>
    <property type="match status" value="1"/>
</dbReference>
<keyword evidence="1 3" id="KW-0963">Cytoplasm</keyword>
<evidence type="ECO:0000313" key="6">
    <source>
        <dbReference type="EMBL" id="TCS65056.1"/>
    </source>
</evidence>
<evidence type="ECO:0000256" key="3">
    <source>
        <dbReference type="HAMAP-Rule" id="MF_01077"/>
    </source>
</evidence>
<keyword evidence="7" id="KW-1185">Reference proteome</keyword>
<sequence>MDVTDRIEKIIGPTIEDMGFDIVRIQISGAQRVRLQIMVERKDGAPIVVDDCADVSRATSALLDVDDPISAAYTLEVSSPGLDRPLVKLKDFERFCGYEVRIETHDLVAGRKRFSGRLLGVEGSTVRISCEGEDYELAFEDIHRAKLLMTDELLAEAQQIGN</sequence>
<evidence type="ECO:0000313" key="7">
    <source>
        <dbReference type="Proteomes" id="UP000295304"/>
    </source>
</evidence>
<dbReference type="InterPro" id="IPR028998">
    <property type="entry name" value="RimP_C"/>
</dbReference>
<dbReference type="HAMAP" id="MF_01077">
    <property type="entry name" value="RimP"/>
    <property type="match status" value="1"/>
</dbReference>
<dbReference type="Pfam" id="PF02576">
    <property type="entry name" value="RimP_N"/>
    <property type="match status" value="1"/>
</dbReference>
<dbReference type="EMBL" id="SLZW01000001">
    <property type="protein sequence ID" value="TCS65056.1"/>
    <property type="molecule type" value="Genomic_DNA"/>
</dbReference>
<comment type="caution">
    <text evidence="6">The sequence shown here is derived from an EMBL/GenBank/DDBJ whole genome shotgun (WGS) entry which is preliminary data.</text>
</comment>
<dbReference type="PANTHER" id="PTHR33867:SF1">
    <property type="entry name" value="RIBOSOME MATURATION FACTOR RIMP"/>
    <property type="match status" value="1"/>
</dbReference>
<dbReference type="SUPFAM" id="SSF75420">
    <property type="entry name" value="YhbC-like, N-terminal domain"/>
    <property type="match status" value="1"/>
</dbReference>
<name>A0A4R3JIF5_9PROT</name>
<dbReference type="FunFam" id="3.30.300.70:FF:000001">
    <property type="entry name" value="Ribosome maturation factor RimP"/>
    <property type="match status" value="1"/>
</dbReference>
<feature type="domain" description="Ribosome maturation factor RimP C-terminal" evidence="5">
    <location>
        <begin position="86"/>
        <end position="150"/>
    </location>
</feature>
<dbReference type="AlphaFoldDB" id="A0A4R3JIF5"/>
<reference evidence="6 7" key="1">
    <citation type="submission" date="2019-03" db="EMBL/GenBank/DDBJ databases">
        <title>Genomic Encyclopedia of Type Strains, Phase IV (KMG-IV): sequencing the most valuable type-strain genomes for metagenomic binning, comparative biology and taxonomic classification.</title>
        <authorList>
            <person name="Goeker M."/>
        </authorList>
    </citation>
    <scope>NUCLEOTIDE SEQUENCE [LARGE SCALE GENOMIC DNA]</scope>
    <source>
        <strain evidence="6 7">DSM 101688</strain>
    </source>
</reference>
<dbReference type="InterPro" id="IPR036847">
    <property type="entry name" value="RimP_C_sf"/>
</dbReference>
<proteinExistence type="inferred from homology"/>
<dbReference type="CDD" id="cd01734">
    <property type="entry name" value="YlxS_C"/>
    <property type="match status" value="1"/>
</dbReference>
<evidence type="ECO:0000259" key="4">
    <source>
        <dbReference type="Pfam" id="PF02576"/>
    </source>
</evidence>
<dbReference type="PANTHER" id="PTHR33867">
    <property type="entry name" value="RIBOSOME MATURATION FACTOR RIMP"/>
    <property type="match status" value="1"/>
</dbReference>
<dbReference type="GO" id="GO:0000028">
    <property type="term" value="P:ribosomal small subunit assembly"/>
    <property type="evidence" value="ECO:0007669"/>
    <property type="project" value="TreeGrafter"/>
</dbReference>
<comment type="subcellular location">
    <subcellularLocation>
        <location evidence="3">Cytoplasm</location>
    </subcellularLocation>
</comment>
<evidence type="ECO:0000256" key="2">
    <source>
        <dbReference type="ARBA" id="ARBA00022517"/>
    </source>
</evidence>
<dbReference type="RefSeq" id="WP_132937770.1">
    <property type="nucleotide sequence ID" value="NZ_CP119676.1"/>
</dbReference>
<dbReference type="GO" id="GO:0005829">
    <property type="term" value="C:cytosol"/>
    <property type="evidence" value="ECO:0007669"/>
    <property type="project" value="TreeGrafter"/>
</dbReference>